<dbReference type="SUPFAM" id="SSF51306">
    <property type="entry name" value="LexA/Signal peptidase"/>
    <property type="match status" value="1"/>
</dbReference>
<evidence type="ECO:0000259" key="8">
    <source>
        <dbReference type="Pfam" id="PF10502"/>
    </source>
</evidence>
<comment type="caution">
    <text evidence="9">The sequence shown here is derived from an EMBL/GenBank/DDBJ whole genome shotgun (WGS) entry which is preliminary data.</text>
</comment>
<protein>
    <recommendedName>
        <fullName evidence="4 6">Signal peptidase I</fullName>
        <ecNumber evidence="4 6">3.4.21.89</ecNumber>
    </recommendedName>
</protein>
<dbReference type="Pfam" id="PF10502">
    <property type="entry name" value="Peptidase_S26"/>
    <property type="match status" value="1"/>
</dbReference>
<gene>
    <name evidence="9" type="ORF">Hgul01_04301</name>
</gene>
<keyword evidence="5 6" id="KW-0378">Hydrolase</keyword>
<dbReference type="EC" id="3.4.21.89" evidence="4 6"/>
<reference evidence="9 10" key="1">
    <citation type="submission" date="2024-02" db="EMBL/GenBank/DDBJ databases">
        <title>Herpetosiphon gulosus NBRC 112829.</title>
        <authorList>
            <person name="Ichikawa N."/>
            <person name="Katano-Makiyama Y."/>
            <person name="Hidaka K."/>
        </authorList>
    </citation>
    <scope>NUCLEOTIDE SEQUENCE [LARGE SCALE GENOMIC DNA]</scope>
    <source>
        <strain evidence="9 10">NBRC 112829</strain>
    </source>
</reference>
<keyword evidence="6" id="KW-0645">Protease</keyword>
<dbReference type="RefSeq" id="WP_012190563.1">
    <property type="nucleotide sequence ID" value="NZ_BAABRU010000019.1"/>
</dbReference>
<dbReference type="PANTHER" id="PTHR43390:SF1">
    <property type="entry name" value="CHLOROPLAST PROCESSING PEPTIDASE"/>
    <property type="match status" value="1"/>
</dbReference>
<evidence type="ECO:0000256" key="7">
    <source>
        <dbReference type="SAM" id="MobiDB-lite"/>
    </source>
</evidence>
<sequence>MSSTPLRDRLEQAAQHDPNPLKPTRLEPAPPPEEPLDLEEAAAETVPQRRGWSVVKEIIETVVFVLLVFFIVRGLLQNFRIEGSSMFPTMHDQQYILVNKALYMHFDLNAPLRLLPGRGDLEQNVVYPFRKPQQGDIVVFLAPESAHDEPNKDYIKRVIGIEGDKVTLLDGQVYVNDQLLDESEYLDAGTQTSCKGYASTCSVDIPAGHVFVMGDNRNNSSDSREWGPLPLDNVIGKAWLSYWPKEDWGVVQTPSYAAPTGQ</sequence>
<feature type="compositionally biased region" description="Basic and acidic residues" evidence="7">
    <location>
        <begin position="1"/>
        <end position="11"/>
    </location>
</feature>
<dbReference type="InterPro" id="IPR019533">
    <property type="entry name" value="Peptidase_S26"/>
</dbReference>
<dbReference type="PANTHER" id="PTHR43390">
    <property type="entry name" value="SIGNAL PEPTIDASE I"/>
    <property type="match status" value="1"/>
</dbReference>
<dbReference type="InterPro" id="IPR036286">
    <property type="entry name" value="LexA/Signal_pep-like_sf"/>
</dbReference>
<comment type="similarity">
    <text evidence="3 6">Belongs to the peptidase S26 family.</text>
</comment>
<evidence type="ECO:0000256" key="2">
    <source>
        <dbReference type="ARBA" id="ARBA00004401"/>
    </source>
</evidence>
<evidence type="ECO:0000256" key="5">
    <source>
        <dbReference type="ARBA" id="ARBA00022801"/>
    </source>
</evidence>
<dbReference type="EMBL" id="BAABRU010000019">
    <property type="protein sequence ID" value="GAA5530482.1"/>
    <property type="molecule type" value="Genomic_DNA"/>
</dbReference>
<keyword evidence="6" id="KW-0812">Transmembrane</keyword>
<dbReference type="InterPro" id="IPR000223">
    <property type="entry name" value="Pept_S26A_signal_pept_1"/>
</dbReference>
<evidence type="ECO:0000313" key="9">
    <source>
        <dbReference type="EMBL" id="GAA5530482.1"/>
    </source>
</evidence>
<evidence type="ECO:0000256" key="6">
    <source>
        <dbReference type="RuleBase" id="RU362042"/>
    </source>
</evidence>
<evidence type="ECO:0000313" key="10">
    <source>
        <dbReference type="Proteomes" id="UP001428290"/>
    </source>
</evidence>
<comment type="catalytic activity">
    <reaction evidence="1 6">
        <text>Cleavage of hydrophobic, N-terminal signal or leader sequences from secreted and periplasmic proteins.</text>
        <dbReference type="EC" id="3.4.21.89"/>
    </reaction>
</comment>
<accession>A0ABP9X503</accession>
<dbReference type="InterPro" id="IPR019758">
    <property type="entry name" value="Pept_S26A_signal_pept_1_CS"/>
</dbReference>
<dbReference type="Gene3D" id="2.10.109.10">
    <property type="entry name" value="Umud Fragment, subunit A"/>
    <property type="match status" value="1"/>
</dbReference>
<comment type="subcellular location">
    <subcellularLocation>
        <location evidence="2">Cell membrane</location>
        <topology evidence="2">Single-pass type II membrane protein</topology>
    </subcellularLocation>
    <subcellularLocation>
        <location evidence="6">Membrane</location>
        <topology evidence="6">Single-pass type II membrane protein</topology>
    </subcellularLocation>
</comment>
<dbReference type="PROSITE" id="PS00761">
    <property type="entry name" value="SPASE_I_3"/>
    <property type="match status" value="1"/>
</dbReference>
<keyword evidence="6" id="KW-0472">Membrane</keyword>
<feature type="domain" description="Peptidase S26" evidence="8">
    <location>
        <begin position="58"/>
        <end position="243"/>
    </location>
</feature>
<organism evidence="9 10">
    <name type="scientific">Herpetosiphon gulosus</name>
    <dbReference type="NCBI Taxonomy" id="1973496"/>
    <lineage>
        <taxon>Bacteria</taxon>
        <taxon>Bacillati</taxon>
        <taxon>Chloroflexota</taxon>
        <taxon>Chloroflexia</taxon>
        <taxon>Herpetosiphonales</taxon>
        <taxon>Herpetosiphonaceae</taxon>
        <taxon>Herpetosiphon</taxon>
    </lineage>
</organism>
<evidence type="ECO:0000256" key="4">
    <source>
        <dbReference type="ARBA" id="ARBA00013208"/>
    </source>
</evidence>
<feature type="transmembrane region" description="Helical" evidence="6">
    <location>
        <begin position="58"/>
        <end position="76"/>
    </location>
</feature>
<evidence type="ECO:0000256" key="1">
    <source>
        <dbReference type="ARBA" id="ARBA00000677"/>
    </source>
</evidence>
<name>A0ABP9X503_9CHLR</name>
<proteinExistence type="inferred from homology"/>
<dbReference type="Proteomes" id="UP001428290">
    <property type="component" value="Unassembled WGS sequence"/>
</dbReference>
<dbReference type="NCBIfam" id="TIGR02227">
    <property type="entry name" value="sigpep_I_bact"/>
    <property type="match status" value="1"/>
</dbReference>
<dbReference type="CDD" id="cd06530">
    <property type="entry name" value="S26_SPase_I"/>
    <property type="match status" value="1"/>
</dbReference>
<dbReference type="PRINTS" id="PR00727">
    <property type="entry name" value="LEADERPTASE"/>
</dbReference>
<evidence type="ECO:0000256" key="3">
    <source>
        <dbReference type="ARBA" id="ARBA00009370"/>
    </source>
</evidence>
<keyword evidence="10" id="KW-1185">Reference proteome</keyword>
<feature type="region of interest" description="Disordered" evidence="7">
    <location>
        <begin position="1"/>
        <end position="42"/>
    </location>
</feature>
<keyword evidence="6" id="KW-1133">Transmembrane helix</keyword>